<evidence type="ECO:0000313" key="3">
    <source>
        <dbReference type="Proteomes" id="UP001314205"/>
    </source>
</evidence>
<dbReference type="EMBL" id="CAVLGL010000086">
    <property type="protein sequence ID" value="CAK1591296.1"/>
    <property type="molecule type" value="Genomic_DNA"/>
</dbReference>
<feature type="compositionally biased region" description="Basic residues" evidence="1">
    <location>
        <begin position="19"/>
        <end position="46"/>
    </location>
</feature>
<accession>A0AAV1L796</accession>
<protein>
    <submittedName>
        <fullName evidence="2">Uncharacterized protein</fullName>
    </submittedName>
</protein>
<dbReference type="AlphaFoldDB" id="A0AAV1L796"/>
<sequence>MDRGDYFEDASSGSNNKNAKGRVNCRARSRTRNPHRGRSKSRSQSRYRKFPLCWYHAKFGNRANKCVAPCDYKTGNCKDSP</sequence>
<evidence type="ECO:0000256" key="1">
    <source>
        <dbReference type="SAM" id="MobiDB-lite"/>
    </source>
</evidence>
<reference evidence="2 3" key="1">
    <citation type="submission" date="2023-11" db="EMBL/GenBank/DDBJ databases">
        <authorList>
            <person name="Hedman E."/>
            <person name="Englund M."/>
            <person name="Stromberg M."/>
            <person name="Nyberg Akerstrom W."/>
            <person name="Nylinder S."/>
            <person name="Jareborg N."/>
            <person name="Kallberg Y."/>
            <person name="Kronander E."/>
        </authorList>
    </citation>
    <scope>NUCLEOTIDE SEQUENCE [LARGE SCALE GENOMIC DNA]</scope>
</reference>
<gene>
    <name evidence="2" type="ORF">PARMNEM_LOCUS11556</name>
</gene>
<comment type="caution">
    <text evidence="2">The sequence shown here is derived from an EMBL/GenBank/DDBJ whole genome shotgun (WGS) entry which is preliminary data.</text>
</comment>
<keyword evidence="3" id="KW-1185">Reference proteome</keyword>
<organism evidence="2 3">
    <name type="scientific">Parnassius mnemosyne</name>
    <name type="common">clouded apollo</name>
    <dbReference type="NCBI Taxonomy" id="213953"/>
    <lineage>
        <taxon>Eukaryota</taxon>
        <taxon>Metazoa</taxon>
        <taxon>Ecdysozoa</taxon>
        <taxon>Arthropoda</taxon>
        <taxon>Hexapoda</taxon>
        <taxon>Insecta</taxon>
        <taxon>Pterygota</taxon>
        <taxon>Neoptera</taxon>
        <taxon>Endopterygota</taxon>
        <taxon>Lepidoptera</taxon>
        <taxon>Glossata</taxon>
        <taxon>Ditrysia</taxon>
        <taxon>Papilionoidea</taxon>
        <taxon>Papilionidae</taxon>
        <taxon>Parnassiinae</taxon>
        <taxon>Parnassini</taxon>
        <taxon>Parnassius</taxon>
        <taxon>Driopa</taxon>
    </lineage>
</organism>
<feature type="region of interest" description="Disordered" evidence="1">
    <location>
        <begin position="1"/>
        <end position="46"/>
    </location>
</feature>
<name>A0AAV1L796_9NEOP</name>
<evidence type="ECO:0000313" key="2">
    <source>
        <dbReference type="EMBL" id="CAK1591296.1"/>
    </source>
</evidence>
<dbReference type="Proteomes" id="UP001314205">
    <property type="component" value="Unassembled WGS sequence"/>
</dbReference>
<proteinExistence type="predicted"/>